<evidence type="ECO:0000259" key="8">
    <source>
        <dbReference type="PROSITE" id="PS50110"/>
    </source>
</evidence>
<keyword evidence="10" id="KW-1185">Reference proteome</keyword>
<dbReference type="Gene3D" id="3.40.50.2300">
    <property type="match status" value="1"/>
</dbReference>
<dbReference type="Gene3D" id="1.10.10.60">
    <property type="entry name" value="Homeodomain-like"/>
    <property type="match status" value="1"/>
</dbReference>
<reference evidence="9 10" key="1">
    <citation type="submission" date="2024-03" db="EMBL/GenBank/DDBJ databases">
        <title>High-quality draft genome sequence of Oceanobacter sp. wDCs-4.</title>
        <authorList>
            <person name="Dong C."/>
        </authorList>
    </citation>
    <scope>NUCLEOTIDE SEQUENCE [LARGE SCALE GENOMIC DNA]</scope>
    <source>
        <strain evidence="10">wDCs-4</strain>
    </source>
</reference>
<dbReference type="InterPro" id="IPR011006">
    <property type="entry name" value="CheY-like_superfamily"/>
</dbReference>
<keyword evidence="2" id="KW-0067">ATP-binding</keyword>
<feature type="modified residue" description="4-aspartylphosphate" evidence="6">
    <location>
        <position position="54"/>
    </location>
</feature>
<accession>A0ABW8NEL0</accession>
<keyword evidence="4" id="KW-0238">DNA-binding</keyword>
<dbReference type="InterPro" id="IPR025943">
    <property type="entry name" value="Sigma_54_int_dom_ATP-bd_2"/>
</dbReference>
<evidence type="ECO:0000259" key="7">
    <source>
        <dbReference type="PROSITE" id="PS50045"/>
    </source>
</evidence>
<dbReference type="InterPro" id="IPR025662">
    <property type="entry name" value="Sigma_54_int_dom_ATP-bd_1"/>
</dbReference>
<evidence type="ECO:0000256" key="4">
    <source>
        <dbReference type="ARBA" id="ARBA00023125"/>
    </source>
</evidence>
<dbReference type="InterPro" id="IPR009057">
    <property type="entry name" value="Homeodomain-like_sf"/>
</dbReference>
<dbReference type="SUPFAM" id="SSF52540">
    <property type="entry name" value="P-loop containing nucleoside triphosphate hydrolases"/>
    <property type="match status" value="1"/>
</dbReference>
<keyword evidence="3" id="KW-0805">Transcription regulation</keyword>
<dbReference type="RefSeq" id="WP_416204852.1">
    <property type="nucleotide sequence ID" value="NZ_JBBKTX010000003.1"/>
</dbReference>
<dbReference type="Pfam" id="PF25601">
    <property type="entry name" value="AAA_lid_14"/>
    <property type="match status" value="1"/>
</dbReference>
<evidence type="ECO:0000256" key="2">
    <source>
        <dbReference type="ARBA" id="ARBA00022840"/>
    </source>
</evidence>
<dbReference type="InterPro" id="IPR002078">
    <property type="entry name" value="Sigma_54_int"/>
</dbReference>
<dbReference type="PROSITE" id="PS00675">
    <property type="entry name" value="SIGMA54_INTERACT_1"/>
    <property type="match status" value="1"/>
</dbReference>
<dbReference type="PROSITE" id="PS00676">
    <property type="entry name" value="SIGMA54_INTERACT_2"/>
    <property type="match status" value="1"/>
</dbReference>
<dbReference type="PROSITE" id="PS00688">
    <property type="entry name" value="SIGMA54_INTERACT_3"/>
    <property type="match status" value="1"/>
</dbReference>
<evidence type="ECO:0000256" key="5">
    <source>
        <dbReference type="ARBA" id="ARBA00023163"/>
    </source>
</evidence>
<dbReference type="InterPro" id="IPR003593">
    <property type="entry name" value="AAA+_ATPase"/>
</dbReference>
<dbReference type="SMART" id="SM00448">
    <property type="entry name" value="REC"/>
    <property type="match status" value="1"/>
</dbReference>
<name>A0ABW8NEL0_9GAMM</name>
<dbReference type="Pfam" id="PF00072">
    <property type="entry name" value="Response_reg"/>
    <property type="match status" value="1"/>
</dbReference>
<dbReference type="SUPFAM" id="SSF52172">
    <property type="entry name" value="CheY-like"/>
    <property type="match status" value="1"/>
</dbReference>
<evidence type="ECO:0000256" key="6">
    <source>
        <dbReference type="PROSITE-ProRule" id="PRU00169"/>
    </source>
</evidence>
<feature type="domain" description="Sigma-54 factor interaction" evidence="7">
    <location>
        <begin position="137"/>
        <end position="366"/>
    </location>
</feature>
<evidence type="ECO:0000313" key="10">
    <source>
        <dbReference type="Proteomes" id="UP001620597"/>
    </source>
</evidence>
<comment type="caution">
    <text evidence="9">The sequence shown here is derived from an EMBL/GenBank/DDBJ whole genome shotgun (WGS) entry which is preliminary data.</text>
</comment>
<dbReference type="InterPro" id="IPR058031">
    <property type="entry name" value="AAA_lid_NorR"/>
</dbReference>
<dbReference type="PRINTS" id="PR01590">
    <property type="entry name" value="HTHFIS"/>
</dbReference>
<keyword evidence="6" id="KW-0597">Phosphoprotein</keyword>
<dbReference type="SMART" id="SM00382">
    <property type="entry name" value="AAA"/>
    <property type="match status" value="1"/>
</dbReference>
<keyword evidence="5" id="KW-0804">Transcription</keyword>
<dbReference type="Gene3D" id="3.40.50.300">
    <property type="entry name" value="P-loop containing nucleotide triphosphate hydrolases"/>
    <property type="match status" value="1"/>
</dbReference>
<dbReference type="PANTHER" id="PTHR32071:SF100">
    <property type="entry name" value="RESPONSE REGULATOR PROTEIN PILR"/>
    <property type="match status" value="1"/>
</dbReference>
<dbReference type="PROSITE" id="PS50045">
    <property type="entry name" value="SIGMA54_INTERACT_4"/>
    <property type="match status" value="1"/>
</dbReference>
<organism evidence="9 10">
    <name type="scientific">Oceanobacter antarcticus</name>
    <dbReference type="NCBI Taxonomy" id="3133425"/>
    <lineage>
        <taxon>Bacteria</taxon>
        <taxon>Pseudomonadati</taxon>
        <taxon>Pseudomonadota</taxon>
        <taxon>Gammaproteobacteria</taxon>
        <taxon>Oceanospirillales</taxon>
        <taxon>Oceanospirillaceae</taxon>
        <taxon>Oceanobacter</taxon>
    </lineage>
</organism>
<dbReference type="InterPro" id="IPR025944">
    <property type="entry name" value="Sigma_54_int_dom_CS"/>
</dbReference>
<sequence>MKKYSALIIDDEPDIRQLIALTLSRMDMECYQAANVSEALALLAERPYHFCVTDMKLPDGNGLEIIQLCHARYADMPVAMITAYGSMDMAVEALKAGAFDVVAKPLDIARLRELVAAALQLTRVPVHLESLPSSDALLGRSGAMMALKDKIQKVARTQAPVFIHGESGTGKELVARLIHHQSSRADDPFIPVNCGAIPKDLMESEFFGHKRGSFTGASADKDGFFKAAEGGTLFLDEVAELPLDMQAKLLRVIQEKATRAVGSEHESPIDVRILSASHKDLAKMVEEERFRQDLFFRLDVIQIAVPRLRERQEDIPTLINHFIRKYSREWGMPEASVGRDAMAALMDYNYPGNVRELENILQRAVTMAEGDEINQLDLNLPVHDKDPATRLLMPAIDPAAAIETSNLEDYLENIERSAITQALEATRWNKTAAAEKLGISFRALRYRCKKLDID</sequence>
<dbReference type="SUPFAM" id="SSF46689">
    <property type="entry name" value="Homeodomain-like"/>
    <property type="match status" value="1"/>
</dbReference>
<dbReference type="PROSITE" id="PS50110">
    <property type="entry name" value="RESPONSE_REGULATORY"/>
    <property type="match status" value="1"/>
</dbReference>
<dbReference type="Proteomes" id="UP001620597">
    <property type="component" value="Unassembled WGS sequence"/>
</dbReference>
<keyword evidence="1" id="KW-0547">Nucleotide-binding</keyword>
<evidence type="ECO:0000256" key="3">
    <source>
        <dbReference type="ARBA" id="ARBA00023015"/>
    </source>
</evidence>
<dbReference type="InterPro" id="IPR027417">
    <property type="entry name" value="P-loop_NTPase"/>
</dbReference>
<dbReference type="Gene3D" id="1.10.8.60">
    <property type="match status" value="1"/>
</dbReference>
<dbReference type="InterPro" id="IPR002197">
    <property type="entry name" value="HTH_Fis"/>
</dbReference>
<evidence type="ECO:0000256" key="1">
    <source>
        <dbReference type="ARBA" id="ARBA00022741"/>
    </source>
</evidence>
<feature type="domain" description="Response regulatory" evidence="8">
    <location>
        <begin position="5"/>
        <end position="119"/>
    </location>
</feature>
<gene>
    <name evidence="9" type="ORF">WG929_03075</name>
</gene>
<dbReference type="InterPro" id="IPR001789">
    <property type="entry name" value="Sig_transdc_resp-reg_receiver"/>
</dbReference>
<proteinExistence type="predicted"/>
<protein>
    <submittedName>
        <fullName evidence="9">Sigma-54 dependent transcriptional regulator</fullName>
    </submittedName>
</protein>
<evidence type="ECO:0000313" key="9">
    <source>
        <dbReference type="EMBL" id="MFK4751384.1"/>
    </source>
</evidence>
<dbReference type="EMBL" id="JBBKTX010000003">
    <property type="protein sequence ID" value="MFK4751384.1"/>
    <property type="molecule type" value="Genomic_DNA"/>
</dbReference>
<dbReference type="PANTHER" id="PTHR32071">
    <property type="entry name" value="TRANSCRIPTIONAL REGULATORY PROTEIN"/>
    <property type="match status" value="1"/>
</dbReference>
<dbReference type="CDD" id="cd00009">
    <property type="entry name" value="AAA"/>
    <property type="match status" value="1"/>
</dbReference>
<dbReference type="Pfam" id="PF02954">
    <property type="entry name" value="HTH_8"/>
    <property type="match status" value="1"/>
</dbReference>
<dbReference type="Pfam" id="PF00158">
    <property type="entry name" value="Sigma54_activat"/>
    <property type="match status" value="1"/>
</dbReference>